<keyword evidence="2" id="KW-1185">Reference proteome</keyword>
<dbReference type="RefSeq" id="WP_068151186.1">
    <property type="nucleotide sequence ID" value="NZ_JBHSCR010000003.1"/>
</dbReference>
<comment type="caution">
    <text evidence="1">The sequence shown here is derived from an EMBL/GenBank/DDBJ whole genome shotgun (WGS) entry which is preliminary data.</text>
</comment>
<proteinExistence type="predicted"/>
<reference evidence="2" key="1">
    <citation type="journal article" date="2019" name="Int. J. Syst. Evol. Microbiol.">
        <title>The Global Catalogue of Microorganisms (GCM) 10K type strain sequencing project: providing services to taxonomists for standard genome sequencing and annotation.</title>
        <authorList>
            <consortium name="The Broad Institute Genomics Platform"/>
            <consortium name="The Broad Institute Genome Sequencing Center for Infectious Disease"/>
            <person name="Wu L."/>
            <person name="Ma J."/>
        </authorList>
    </citation>
    <scope>NUCLEOTIDE SEQUENCE [LARGE SCALE GENOMIC DNA]</scope>
    <source>
        <strain evidence="2">CGMCC 1.15304</strain>
    </source>
</reference>
<dbReference type="EMBL" id="JBHSCR010000003">
    <property type="protein sequence ID" value="MFC4347081.1"/>
    <property type="molecule type" value="Genomic_DNA"/>
</dbReference>
<accession>A0ABV8U8J0</accession>
<gene>
    <name evidence="1" type="ORF">ACFO5Q_04425</name>
</gene>
<organism evidence="1 2">
    <name type="scientific">Kordiimonas lipolytica</name>
    <dbReference type="NCBI Taxonomy" id="1662421"/>
    <lineage>
        <taxon>Bacteria</taxon>
        <taxon>Pseudomonadati</taxon>
        <taxon>Pseudomonadota</taxon>
        <taxon>Alphaproteobacteria</taxon>
        <taxon>Kordiimonadales</taxon>
        <taxon>Kordiimonadaceae</taxon>
        <taxon>Kordiimonas</taxon>
    </lineage>
</organism>
<evidence type="ECO:0000313" key="2">
    <source>
        <dbReference type="Proteomes" id="UP001595776"/>
    </source>
</evidence>
<protein>
    <submittedName>
        <fullName evidence="1">Uncharacterized protein</fullName>
    </submittedName>
</protein>
<name>A0ABV8U8J0_9PROT</name>
<evidence type="ECO:0000313" key="1">
    <source>
        <dbReference type="EMBL" id="MFC4347081.1"/>
    </source>
</evidence>
<sequence length="97" mass="11273">MQSKHYLTKGHQRFAKLLSSCPELFEFWDFSEGSMKADELSDAIGYMSRGEQIMAKFFAAVWWGKNSWNFDLIEAAGSLDRSNREIVSKWLADPFWP</sequence>
<dbReference type="Proteomes" id="UP001595776">
    <property type="component" value="Unassembled WGS sequence"/>
</dbReference>